<feature type="transmembrane region" description="Helical" evidence="1">
    <location>
        <begin position="29"/>
        <end position="46"/>
    </location>
</feature>
<feature type="transmembrane region" description="Helical" evidence="1">
    <location>
        <begin position="111"/>
        <end position="129"/>
    </location>
</feature>
<evidence type="ECO:0000256" key="1">
    <source>
        <dbReference type="SAM" id="Phobius"/>
    </source>
</evidence>
<dbReference type="EMBL" id="CP102294">
    <property type="protein sequence ID" value="UWN56482.1"/>
    <property type="molecule type" value="Genomic_DNA"/>
</dbReference>
<keyword evidence="1" id="KW-1133">Transmembrane helix</keyword>
<feature type="transmembrane region" description="Helical" evidence="1">
    <location>
        <begin position="194"/>
        <end position="217"/>
    </location>
</feature>
<feature type="transmembrane region" description="Helical" evidence="1">
    <location>
        <begin position="271"/>
        <end position="295"/>
    </location>
</feature>
<protein>
    <submittedName>
        <fullName evidence="2">EpsG family protein</fullName>
    </submittedName>
</protein>
<feature type="transmembrane region" description="Helical" evidence="1">
    <location>
        <begin position="6"/>
        <end position="22"/>
    </location>
</feature>
<proteinExistence type="predicted"/>
<reference evidence="2" key="1">
    <citation type="journal article" date="2022" name="Cell">
        <title>Design, construction, and in vivo augmentation of a complex gut microbiome.</title>
        <authorList>
            <person name="Cheng A.G."/>
            <person name="Ho P.Y."/>
            <person name="Aranda-Diaz A."/>
            <person name="Jain S."/>
            <person name="Yu F.B."/>
            <person name="Meng X."/>
            <person name="Wang M."/>
            <person name="Iakiviak M."/>
            <person name="Nagashima K."/>
            <person name="Zhao A."/>
            <person name="Murugkar P."/>
            <person name="Patil A."/>
            <person name="Atabakhsh K."/>
            <person name="Weakley A."/>
            <person name="Yan J."/>
            <person name="Brumbaugh A.R."/>
            <person name="Higginbottom S."/>
            <person name="Dimas A."/>
            <person name="Shiver A.L."/>
            <person name="Deutschbauer A."/>
            <person name="Neff N."/>
            <person name="Sonnenburg J.L."/>
            <person name="Huang K.C."/>
            <person name="Fischbach M.A."/>
        </authorList>
    </citation>
    <scope>NUCLEOTIDE SEQUENCE</scope>
    <source>
        <strain evidence="2">AP11</strain>
    </source>
</reference>
<accession>A0ABY5UWV8</accession>
<gene>
    <name evidence="2" type="ORF">NQ491_07380</name>
</gene>
<organism evidence="2 3">
    <name type="scientific">Alistipes ihumii AP11</name>
    <dbReference type="NCBI Taxonomy" id="1211813"/>
    <lineage>
        <taxon>Bacteria</taxon>
        <taxon>Pseudomonadati</taxon>
        <taxon>Bacteroidota</taxon>
        <taxon>Bacteroidia</taxon>
        <taxon>Bacteroidales</taxon>
        <taxon>Rikenellaceae</taxon>
        <taxon>Alistipes</taxon>
    </lineage>
</organism>
<dbReference type="Pfam" id="PF14897">
    <property type="entry name" value="EpsG"/>
    <property type="match status" value="1"/>
</dbReference>
<evidence type="ECO:0000313" key="2">
    <source>
        <dbReference type="EMBL" id="UWN56482.1"/>
    </source>
</evidence>
<dbReference type="InterPro" id="IPR049458">
    <property type="entry name" value="EpsG-like"/>
</dbReference>
<keyword evidence="1" id="KW-0472">Membrane</keyword>
<feature type="transmembrane region" description="Helical" evidence="1">
    <location>
        <begin position="75"/>
        <end position="99"/>
    </location>
</feature>
<dbReference type="GeneID" id="82891544"/>
<keyword evidence="3" id="KW-1185">Reference proteome</keyword>
<feature type="transmembrane region" description="Helical" evidence="1">
    <location>
        <begin position="159"/>
        <end position="182"/>
    </location>
</feature>
<dbReference type="Proteomes" id="UP001059295">
    <property type="component" value="Chromosome"/>
</dbReference>
<dbReference type="RefSeq" id="WP_019246831.1">
    <property type="nucleotide sequence ID" value="NZ_CAPH01000018.1"/>
</dbReference>
<feature type="transmembrane region" description="Helical" evidence="1">
    <location>
        <begin position="238"/>
        <end position="259"/>
    </location>
</feature>
<name>A0ABY5UWV8_9BACT</name>
<evidence type="ECO:0000313" key="3">
    <source>
        <dbReference type="Proteomes" id="UP001059295"/>
    </source>
</evidence>
<sequence>MHTLGIVTLLFVGCAIIALGESSIKRKQLYFIYGLTGFLMVLAAGLRDGNTVSDYKTYLNMFQYPEEASTVEPTFTLIGSLVKAVCPWPVLLFVIYASIGVTCKILAIKRLTSLLFLSLVIYISNVYLLHDMTQIRAGVASGIFLLAIRPLAEHKIFRYTALILLASLFHYSSLLLLPLVVLKNQPIASKSKCLWWSIVPLGFIVHGTMFDISVIPIESIRLKLEMYQHLQEQSVQGFTDANLFNPYFLFRCALYYGMLWKRDTIGTYNPYFPLLIKIEGIALFLFPALSFISLLGYRGSELLGVVEIILYPLFMYAFRPRIAAKMAVIGIGTLLLAVNIIHKHLIFT</sequence>
<feature type="transmembrane region" description="Helical" evidence="1">
    <location>
        <begin position="324"/>
        <end position="342"/>
    </location>
</feature>
<keyword evidence="1" id="KW-0812">Transmembrane</keyword>